<dbReference type="OrthoDB" id="5177647at2"/>
<dbReference type="PANTHER" id="PTHR47359">
    <property type="entry name" value="PEPTIDOGLYCAN DL-ENDOPEPTIDASE CWLO"/>
    <property type="match status" value="1"/>
</dbReference>
<comment type="caution">
    <text evidence="8">The sequence shown here is derived from an EMBL/GenBank/DDBJ whole genome shotgun (WGS) entry which is preliminary data.</text>
</comment>
<dbReference type="Pfam" id="PF00877">
    <property type="entry name" value="NLPC_P60"/>
    <property type="match status" value="1"/>
</dbReference>
<dbReference type="InterPro" id="IPR000064">
    <property type="entry name" value="NLP_P60_dom"/>
</dbReference>
<feature type="coiled-coil region" evidence="5">
    <location>
        <begin position="164"/>
        <end position="212"/>
    </location>
</feature>
<dbReference type="PANTHER" id="PTHR47359:SF3">
    <property type="entry name" value="NLP_P60 DOMAIN-CONTAINING PROTEIN-RELATED"/>
    <property type="match status" value="1"/>
</dbReference>
<dbReference type="InterPro" id="IPR051794">
    <property type="entry name" value="PG_Endopeptidase_C40"/>
</dbReference>
<dbReference type="SUPFAM" id="SSF54001">
    <property type="entry name" value="Cysteine proteinases"/>
    <property type="match status" value="1"/>
</dbReference>
<feature type="coiled-coil region" evidence="5">
    <location>
        <begin position="76"/>
        <end position="124"/>
    </location>
</feature>
<evidence type="ECO:0000259" key="7">
    <source>
        <dbReference type="PROSITE" id="PS51935"/>
    </source>
</evidence>
<dbReference type="EMBL" id="SHKV01000001">
    <property type="protein sequence ID" value="RZU31287.1"/>
    <property type="molecule type" value="Genomic_DNA"/>
</dbReference>
<dbReference type="AlphaFoldDB" id="A0A4Q7Y360"/>
<evidence type="ECO:0000256" key="5">
    <source>
        <dbReference type="SAM" id="Coils"/>
    </source>
</evidence>
<feature type="domain" description="NlpC/P60" evidence="7">
    <location>
        <begin position="244"/>
        <end position="362"/>
    </location>
</feature>
<name>A0A4Q7Y360_9ACTN</name>
<evidence type="ECO:0000313" key="9">
    <source>
        <dbReference type="Proteomes" id="UP000292507"/>
    </source>
</evidence>
<dbReference type="PROSITE" id="PS51935">
    <property type="entry name" value="NLPC_P60"/>
    <property type="match status" value="1"/>
</dbReference>
<feature type="region of interest" description="Disordered" evidence="6">
    <location>
        <begin position="1"/>
        <end position="21"/>
    </location>
</feature>
<dbReference type="Gene3D" id="3.90.1720.10">
    <property type="entry name" value="endopeptidase domain like (from Nostoc punctiforme)"/>
    <property type="match status" value="1"/>
</dbReference>
<dbReference type="RefSeq" id="WP_104527337.1">
    <property type="nucleotide sequence ID" value="NZ_POQT01000005.1"/>
</dbReference>
<organism evidence="8 9">
    <name type="scientific">Blastococcus saxobsidens</name>
    <dbReference type="NCBI Taxonomy" id="138336"/>
    <lineage>
        <taxon>Bacteria</taxon>
        <taxon>Bacillati</taxon>
        <taxon>Actinomycetota</taxon>
        <taxon>Actinomycetes</taxon>
        <taxon>Geodermatophilales</taxon>
        <taxon>Geodermatophilaceae</taxon>
        <taxon>Blastococcus</taxon>
    </lineage>
</organism>
<evidence type="ECO:0000256" key="2">
    <source>
        <dbReference type="ARBA" id="ARBA00022670"/>
    </source>
</evidence>
<comment type="similarity">
    <text evidence="1">Belongs to the peptidase C40 family.</text>
</comment>
<proteinExistence type="inferred from homology"/>
<dbReference type="GO" id="GO:0008234">
    <property type="term" value="F:cysteine-type peptidase activity"/>
    <property type="evidence" value="ECO:0007669"/>
    <property type="project" value="UniProtKB-KW"/>
</dbReference>
<evidence type="ECO:0000313" key="8">
    <source>
        <dbReference type="EMBL" id="RZU31287.1"/>
    </source>
</evidence>
<dbReference type="Proteomes" id="UP000292507">
    <property type="component" value="Unassembled WGS sequence"/>
</dbReference>
<reference evidence="8 9" key="1">
    <citation type="submission" date="2019-02" db="EMBL/GenBank/DDBJ databases">
        <title>Sequencing the genomes of 1000 actinobacteria strains.</title>
        <authorList>
            <person name="Klenk H.-P."/>
        </authorList>
    </citation>
    <scope>NUCLEOTIDE SEQUENCE [LARGE SCALE GENOMIC DNA]</scope>
    <source>
        <strain evidence="8 9">DSM 44509</strain>
    </source>
</reference>
<dbReference type="Gene3D" id="6.10.250.3150">
    <property type="match status" value="1"/>
</dbReference>
<keyword evidence="4" id="KW-0788">Thiol protease</keyword>
<dbReference type="InterPro" id="IPR038765">
    <property type="entry name" value="Papain-like_cys_pep_sf"/>
</dbReference>
<accession>A0A4Q7Y360</accession>
<protein>
    <submittedName>
        <fullName evidence="8">Cell wall-associated NlpC family hydrolase</fullName>
    </submittedName>
</protein>
<keyword evidence="2" id="KW-0645">Protease</keyword>
<keyword evidence="3 8" id="KW-0378">Hydrolase</keyword>
<keyword evidence="5" id="KW-0175">Coiled coil</keyword>
<evidence type="ECO:0000256" key="1">
    <source>
        <dbReference type="ARBA" id="ARBA00007074"/>
    </source>
</evidence>
<keyword evidence="9" id="KW-1185">Reference proteome</keyword>
<dbReference type="GO" id="GO:0006508">
    <property type="term" value="P:proteolysis"/>
    <property type="evidence" value="ECO:0007669"/>
    <property type="project" value="UniProtKB-KW"/>
</dbReference>
<evidence type="ECO:0000256" key="6">
    <source>
        <dbReference type="SAM" id="MobiDB-lite"/>
    </source>
</evidence>
<gene>
    <name evidence="8" type="ORF">BKA19_0945</name>
</gene>
<evidence type="ECO:0000256" key="3">
    <source>
        <dbReference type="ARBA" id="ARBA00022801"/>
    </source>
</evidence>
<sequence length="362" mass="37199">MATPHAPLTHDPAQLQTGRQAGTRARRFGPLRSALLVGAAAALTLTVLPGTASAVPGDVGTADQAAAKVAAAGHQLEVVTEELNEAKVVLEGHRNAVREAIEAAEAAEGRLESLDGQIRRLARSAYTGSGVSSFDVLLTSGSAGEMVDQLGTLDAIAGHTNEVLAEVSLAAEEAEASREAANEATAEAQRAVDEIAAQQRELETKIADYQRQYDALSAPQQEVVQRAHGGGEAQPVPSGVVAPSSAAQVAVDTALAQVGDPYVWGAGGPDAFDCSGLTSYAYAAAGVSLPHSSKSQAQTGQTVAASQLQPGDLLFFYEPTSHVAMYIGNGQMVHASTSGQPVKVASFNAMKGDFTHAKRIVG</sequence>
<evidence type="ECO:0000256" key="4">
    <source>
        <dbReference type="ARBA" id="ARBA00022807"/>
    </source>
</evidence>